<accession>A0A8H4IPJ2</accession>
<keyword evidence="3" id="KW-0378">Hydrolase</keyword>
<protein>
    <submittedName>
        <fullName evidence="3">Alpha/beta hydrolase fold-1</fullName>
    </submittedName>
</protein>
<feature type="chain" id="PRO_5034824631" evidence="1">
    <location>
        <begin position="22"/>
        <end position="393"/>
    </location>
</feature>
<evidence type="ECO:0000256" key="1">
    <source>
        <dbReference type="SAM" id="SignalP"/>
    </source>
</evidence>
<proteinExistence type="predicted"/>
<dbReference type="EMBL" id="WWBZ02000051">
    <property type="protein sequence ID" value="KAF4304117.1"/>
    <property type="molecule type" value="Genomic_DNA"/>
</dbReference>
<dbReference type="InterPro" id="IPR050228">
    <property type="entry name" value="Carboxylesterase_BioH"/>
</dbReference>
<feature type="signal peptide" evidence="1">
    <location>
        <begin position="1"/>
        <end position="21"/>
    </location>
</feature>
<dbReference type="InterPro" id="IPR029058">
    <property type="entry name" value="AB_hydrolase_fold"/>
</dbReference>
<dbReference type="Proteomes" id="UP000572817">
    <property type="component" value="Unassembled WGS sequence"/>
</dbReference>
<sequence>MPSLASSLRTAFLLHAGLSAAAPAKRSGPTCSDINLSVTISAENRVIPDYLLSGLTSTTLSLAGVEQLLNGVGNELQLAIVNGTYNIAGRFCEPEVHIPGRSDTIQLLVHGITYDRNYWSGGGSLTGWEGSDYSWLAHASAQGYPTLSIDRLGNGLSDHPDPITVVQKPAHVEVAHQVVQALRFGAVGGRTFNKIAYVGHSYGSLIGNTLAARYPADVDAVILTGFTNALKQAIAGVVVSPLGAPAGLVDNDRFGNLTLGYMAMSNEIGARGVFYTNTESEWDASIVHRDWLDRGTYTLGEAVSTFFVNDVAADFDKPLLILTGHKDQIFCGVALPLLGEADCTGYFERTRALFPVADYHTKDIANTGHCLNFHYSANETFAAAHDFLDGAGF</sequence>
<dbReference type="SUPFAM" id="SSF53474">
    <property type="entry name" value="alpha/beta-Hydrolases"/>
    <property type="match status" value="1"/>
</dbReference>
<name>A0A8H4IPJ2_9PEZI</name>
<organism evidence="3 4">
    <name type="scientific">Botryosphaeria dothidea</name>
    <dbReference type="NCBI Taxonomy" id="55169"/>
    <lineage>
        <taxon>Eukaryota</taxon>
        <taxon>Fungi</taxon>
        <taxon>Dikarya</taxon>
        <taxon>Ascomycota</taxon>
        <taxon>Pezizomycotina</taxon>
        <taxon>Dothideomycetes</taxon>
        <taxon>Dothideomycetes incertae sedis</taxon>
        <taxon>Botryosphaeriales</taxon>
        <taxon>Botryosphaeriaceae</taxon>
        <taxon>Botryosphaeria</taxon>
    </lineage>
</organism>
<dbReference type="Pfam" id="PF12697">
    <property type="entry name" value="Abhydrolase_6"/>
    <property type="match status" value="1"/>
</dbReference>
<dbReference type="PANTHER" id="PTHR43194:SF2">
    <property type="entry name" value="PEROXISOMAL MEMBRANE PROTEIN LPX1"/>
    <property type="match status" value="1"/>
</dbReference>
<dbReference type="OrthoDB" id="190201at2759"/>
<keyword evidence="1" id="KW-0732">Signal</keyword>
<evidence type="ECO:0000313" key="4">
    <source>
        <dbReference type="Proteomes" id="UP000572817"/>
    </source>
</evidence>
<dbReference type="InterPro" id="IPR000073">
    <property type="entry name" value="AB_hydrolase_1"/>
</dbReference>
<comment type="caution">
    <text evidence="3">The sequence shown here is derived from an EMBL/GenBank/DDBJ whole genome shotgun (WGS) entry which is preliminary data.</text>
</comment>
<dbReference type="GO" id="GO:0016787">
    <property type="term" value="F:hydrolase activity"/>
    <property type="evidence" value="ECO:0007669"/>
    <property type="project" value="UniProtKB-KW"/>
</dbReference>
<evidence type="ECO:0000259" key="2">
    <source>
        <dbReference type="Pfam" id="PF12697"/>
    </source>
</evidence>
<keyword evidence="4" id="KW-1185">Reference proteome</keyword>
<dbReference type="AlphaFoldDB" id="A0A8H4IPJ2"/>
<dbReference type="PANTHER" id="PTHR43194">
    <property type="entry name" value="HYDROLASE ALPHA/BETA FOLD FAMILY"/>
    <property type="match status" value="1"/>
</dbReference>
<dbReference type="Gene3D" id="3.40.50.1820">
    <property type="entry name" value="alpha/beta hydrolase"/>
    <property type="match status" value="1"/>
</dbReference>
<feature type="domain" description="AB hydrolase-1" evidence="2">
    <location>
        <begin position="107"/>
        <end position="383"/>
    </location>
</feature>
<gene>
    <name evidence="3" type="ORF">GTA08_BOTSDO07854</name>
</gene>
<evidence type="ECO:0000313" key="3">
    <source>
        <dbReference type="EMBL" id="KAF4304117.1"/>
    </source>
</evidence>
<reference evidence="3" key="1">
    <citation type="submission" date="2020-04" db="EMBL/GenBank/DDBJ databases">
        <title>Genome Assembly and Annotation of Botryosphaeria dothidea sdau 11-99, a Latent Pathogen of Apple Fruit Ring Rot in China.</title>
        <authorList>
            <person name="Yu C."/>
            <person name="Diao Y."/>
            <person name="Lu Q."/>
            <person name="Zhao J."/>
            <person name="Cui S."/>
            <person name="Peng C."/>
            <person name="He B."/>
            <person name="Liu H."/>
        </authorList>
    </citation>
    <scope>NUCLEOTIDE SEQUENCE [LARGE SCALE GENOMIC DNA]</scope>
    <source>
        <strain evidence="3">Sdau11-99</strain>
    </source>
</reference>